<gene>
    <name evidence="4" type="ORF">FHR87_003419</name>
</gene>
<keyword evidence="4" id="KW-0282">Flagellum</keyword>
<accession>A0A839T809</accession>
<dbReference type="InterPro" id="IPR007809">
    <property type="entry name" value="FlgN-like"/>
</dbReference>
<dbReference type="SUPFAM" id="SSF140566">
    <property type="entry name" value="FlgN-like"/>
    <property type="match status" value="1"/>
</dbReference>
<keyword evidence="4" id="KW-0966">Cell projection</keyword>
<protein>
    <submittedName>
        <fullName evidence="4">Flagella synthesis protein FlgN</fullName>
    </submittedName>
</protein>
<dbReference type="RefSeq" id="WP_183167839.1">
    <property type="nucleotide sequence ID" value="NZ_JACHXI010000022.1"/>
</dbReference>
<keyword evidence="5" id="KW-1185">Reference proteome</keyword>
<comment type="caution">
    <text evidence="4">The sequence shown here is derived from an EMBL/GenBank/DDBJ whole genome shotgun (WGS) entry which is preliminary data.</text>
</comment>
<dbReference type="EMBL" id="JACHXI010000022">
    <property type="protein sequence ID" value="MBB3104990.1"/>
    <property type="molecule type" value="Genomic_DNA"/>
</dbReference>
<reference evidence="4 5" key="1">
    <citation type="submission" date="2020-08" db="EMBL/GenBank/DDBJ databases">
        <title>Genomic Encyclopedia of Type Strains, Phase III (KMG-III): the genomes of soil and plant-associated and newly described type strains.</title>
        <authorList>
            <person name="Whitman W."/>
        </authorList>
    </citation>
    <scope>NUCLEOTIDE SEQUENCE [LARGE SCALE GENOMIC DNA]</scope>
    <source>
        <strain evidence="4 5">CECT 4462</strain>
    </source>
</reference>
<evidence type="ECO:0000313" key="5">
    <source>
        <dbReference type="Proteomes" id="UP000549250"/>
    </source>
</evidence>
<evidence type="ECO:0000313" key="4">
    <source>
        <dbReference type="EMBL" id="MBB3104990.1"/>
    </source>
</evidence>
<sequence>MKQIELPQQLANDIEAAQELLDLTKQEFQALKERNLACLETILAQKQPLIALLGKHGNQRSELLAAHRLPVDHTGLKALIMMMENREQILSQAEKLAELIEDCRTTNENNGRLIRAGKTAVENMLNVILHGCTESPRLYDKHGSTAKHGWQRPLSQA</sequence>
<evidence type="ECO:0000256" key="3">
    <source>
        <dbReference type="ARBA" id="ARBA00022795"/>
    </source>
</evidence>
<keyword evidence="3" id="KW-1005">Bacterial flagellum biogenesis</keyword>
<comment type="function">
    <text evidence="1">Required for the efficient initiation of filament assembly.</text>
</comment>
<comment type="similarity">
    <text evidence="2">Belongs to the FlgN family.</text>
</comment>
<dbReference type="Pfam" id="PF05130">
    <property type="entry name" value="FlgN"/>
    <property type="match status" value="1"/>
</dbReference>
<organism evidence="4 5">
    <name type="scientific">Azomonas macrocytogenes</name>
    <name type="common">Azotobacter macrocytogenes</name>
    <dbReference type="NCBI Taxonomy" id="69962"/>
    <lineage>
        <taxon>Bacteria</taxon>
        <taxon>Pseudomonadati</taxon>
        <taxon>Pseudomonadota</taxon>
        <taxon>Gammaproteobacteria</taxon>
        <taxon>Pseudomonadales</taxon>
        <taxon>Pseudomonadaceae</taxon>
        <taxon>Azomonas</taxon>
    </lineage>
</organism>
<evidence type="ECO:0000256" key="1">
    <source>
        <dbReference type="ARBA" id="ARBA00002397"/>
    </source>
</evidence>
<dbReference type="Proteomes" id="UP000549250">
    <property type="component" value="Unassembled WGS sequence"/>
</dbReference>
<proteinExistence type="inferred from homology"/>
<dbReference type="GO" id="GO:0044780">
    <property type="term" value="P:bacterial-type flagellum assembly"/>
    <property type="evidence" value="ECO:0007669"/>
    <property type="project" value="InterPro"/>
</dbReference>
<dbReference type="AlphaFoldDB" id="A0A839T809"/>
<dbReference type="Gene3D" id="1.20.58.300">
    <property type="entry name" value="FlgN-like"/>
    <property type="match status" value="1"/>
</dbReference>
<evidence type="ECO:0000256" key="2">
    <source>
        <dbReference type="ARBA" id="ARBA00007703"/>
    </source>
</evidence>
<dbReference type="InterPro" id="IPR036679">
    <property type="entry name" value="FlgN-like_sf"/>
</dbReference>
<name>A0A839T809_AZOMA</name>
<keyword evidence="4" id="KW-0969">Cilium</keyword>